<evidence type="ECO:0000256" key="1">
    <source>
        <dbReference type="SAM" id="Phobius"/>
    </source>
</evidence>
<gene>
    <name evidence="4" type="ORF">AL504_03155</name>
</gene>
<dbReference type="RefSeq" id="WP_061071152.1">
    <property type="nucleotide sequence ID" value="NZ_CP014060.2"/>
</dbReference>
<keyword evidence="1" id="KW-0812">Transmembrane</keyword>
<dbReference type="AlphaFoldDB" id="A0A0X8NVH0"/>
<dbReference type="EMBL" id="CP014060">
    <property type="protein sequence ID" value="AMG35132.1"/>
    <property type="molecule type" value="Genomic_DNA"/>
</dbReference>
<evidence type="ECO:0000313" key="5">
    <source>
        <dbReference type="Proteomes" id="UP000060602"/>
    </source>
</evidence>
<dbReference type="InterPro" id="IPR006860">
    <property type="entry name" value="FecR"/>
</dbReference>
<dbReference type="Pfam" id="PF16220">
    <property type="entry name" value="DUF4880"/>
    <property type="match status" value="1"/>
</dbReference>
<dbReference type="Gene3D" id="2.60.120.1440">
    <property type="match status" value="1"/>
</dbReference>
<dbReference type="PANTHER" id="PTHR30273:SF2">
    <property type="entry name" value="PROTEIN FECR"/>
    <property type="match status" value="1"/>
</dbReference>
<dbReference type="PIRSF" id="PIRSF018266">
    <property type="entry name" value="FecR"/>
    <property type="match status" value="1"/>
</dbReference>
<evidence type="ECO:0000259" key="3">
    <source>
        <dbReference type="Pfam" id="PF16220"/>
    </source>
</evidence>
<organism evidence="4 5">
    <name type="scientific">Alcaligenes xylosoxydans xylosoxydans</name>
    <name type="common">Achromobacter xylosoxidans</name>
    <dbReference type="NCBI Taxonomy" id="85698"/>
    <lineage>
        <taxon>Bacteria</taxon>
        <taxon>Pseudomonadati</taxon>
        <taxon>Pseudomonadota</taxon>
        <taxon>Betaproteobacteria</taxon>
        <taxon>Burkholderiales</taxon>
        <taxon>Alcaligenaceae</taxon>
        <taxon>Achromobacter</taxon>
    </lineage>
</organism>
<dbReference type="PANTHER" id="PTHR30273">
    <property type="entry name" value="PERIPLASMIC SIGNAL SENSOR AND SIGMA FACTOR ACTIVATOR FECR-RELATED"/>
    <property type="match status" value="1"/>
</dbReference>
<dbReference type="Pfam" id="PF04773">
    <property type="entry name" value="FecR"/>
    <property type="match status" value="1"/>
</dbReference>
<evidence type="ECO:0000259" key="2">
    <source>
        <dbReference type="Pfam" id="PF04773"/>
    </source>
</evidence>
<proteinExistence type="predicted"/>
<sequence>MTRVNATPAAYAGGLPLPAHVAEQASRWYVLLTSGADTVQDRLAWERWRQADPDHERAWAHLMRVDGRMRELGGSPAYQALTVDRRNGRRRALIAMLGLATCTGGLVWTADRMRWVRLSPDYVAGVGEQRSVTLVDGTEVLLNTDSAIDVLYDGRTRRLRLRRGEIQIRTGHAAGYAGLPFRVDTPSGGVRALGTRFMVRLDGDQTRVALLEGHVEIEPAAGGSPLLLQPGQATRYGAQGIEPVRPVALADTAWINAELAADDMPLDRFLAELSRYRHGLISCDAPAAKLRISGLFPLNDTDRALQAVARLLPVTVTRRSPYWVRVSAR</sequence>
<feature type="domain" description="FecR N-terminal" evidence="3">
    <location>
        <begin position="23"/>
        <end position="64"/>
    </location>
</feature>
<dbReference type="InterPro" id="IPR032623">
    <property type="entry name" value="FecR_N"/>
</dbReference>
<accession>A0A0X8NVH0</accession>
<dbReference type="Proteomes" id="UP000060602">
    <property type="component" value="Chromosome"/>
</dbReference>
<feature type="domain" description="FecR protein" evidence="2">
    <location>
        <begin position="122"/>
        <end position="216"/>
    </location>
</feature>
<name>A0A0X8NVH0_ALCXX</name>
<keyword evidence="1" id="KW-1133">Transmembrane helix</keyword>
<keyword evidence="1" id="KW-0472">Membrane</keyword>
<evidence type="ECO:0000313" key="4">
    <source>
        <dbReference type="EMBL" id="AMG35132.1"/>
    </source>
</evidence>
<protein>
    <submittedName>
        <fullName evidence="4">FecR family protein</fullName>
    </submittedName>
</protein>
<dbReference type="GO" id="GO:0016989">
    <property type="term" value="F:sigma factor antagonist activity"/>
    <property type="evidence" value="ECO:0007669"/>
    <property type="project" value="TreeGrafter"/>
</dbReference>
<feature type="transmembrane region" description="Helical" evidence="1">
    <location>
        <begin position="92"/>
        <end position="110"/>
    </location>
</feature>
<dbReference type="InterPro" id="IPR012373">
    <property type="entry name" value="Ferrdict_sens_TM"/>
</dbReference>
<reference evidence="5" key="1">
    <citation type="submission" date="2015-12" db="EMBL/GenBank/DDBJ databases">
        <title>FDA dAtabase for Regulatory Grade micrObial Sequences (FDA-ARGOS): Supporting development and validation of Infectious Disease Dx tests.</title>
        <authorList>
            <person name="Case J."/>
            <person name="Tallon L."/>
            <person name="Sadzewicz L."/>
            <person name="Sengamalay N."/>
            <person name="Ott S."/>
            <person name="Godinez A."/>
            <person name="Nagaraj S."/>
            <person name="Nadendla S."/>
            <person name="Sichtig H."/>
        </authorList>
    </citation>
    <scope>NUCLEOTIDE SEQUENCE [LARGE SCALE GENOMIC DNA]</scope>
    <source>
        <strain evidence="5">FDAARGOS_147</strain>
    </source>
</reference>